<name>A0A0E9UVQ9_ANGAN</name>
<evidence type="ECO:0000313" key="1">
    <source>
        <dbReference type="EMBL" id="JAH69897.1"/>
    </source>
</evidence>
<reference evidence="1" key="1">
    <citation type="submission" date="2014-11" db="EMBL/GenBank/DDBJ databases">
        <authorList>
            <person name="Amaro Gonzalez C."/>
        </authorList>
    </citation>
    <scope>NUCLEOTIDE SEQUENCE</scope>
</reference>
<protein>
    <submittedName>
        <fullName evidence="1">Uncharacterized protein</fullName>
    </submittedName>
</protein>
<proteinExistence type="predicted"/>
<sequence length="35" mass="3703">MLNCANPNLKTSYCGGSEDVSQGSLLLMRGTELLS</sequence>
<reference evidence="1" key="2">
    <citation type="journal article" date="2015" name="Fish Shellfish Immunol.">
        <title>Early steps in the European eel (Anguilla anguilla)-Vibrio vulnificus interaction in the gills: Role of the RtxA13 toxin.</title>
        <authorList>
            <person name="Callol A."/>
            <person name="Pajuelo D."/>
            <person name="Ebbesson L."/>
            <person name="Teles M."/>
            <person name="MacKenzie S."/>
            <person name="Amaro C."/>
        </authorList>
    </citation>
    <scope>NUCLEOTIDE SEQUENCE</scope>
</reference>
<dbReference type="AlphaFoldDB" id="A0A0E9UVQ9"/>
<accession>A0A0E9UVQ9</accession>
<dbReference type="EMBL" id="GBXM01038680">
    <property type="protein sequence ID" value="JAH69897.1"/>
    <property type="molecule type" value="Transcribed_RNA"/>
</dbReference>
<organism evidence="1">
    <name type="scientific">Anguilla anguilla</name>
    <name type="common">European freshwater eel</name>
    <name type="synonym">Muraena anguilla</name>
    <dbReference type="NCBI Taxonomy" id="7936"/>
    <lineage>
        <taxon>Eukaryota</taxon>
        <taxon>Metazoa</taxon>
        <taxon>Chordata</taxon>
        <taxon>Craniata</taxon>
        <taxon>Vertebrata</taxon>
        <taxon>Euteleostomi</taxon>
        <taxon>Actinopterygii</taxon>
        <taxon>Neopterygii</taxon>
        <taxon>Teleostei</taxon>
        <taxon>Anguilliformes</taxon>
        <taxon>Anguillidae</taxon>
        <taxon>Anguilla</taxon>
    </lineage>
</organism>